<feature type="domain" description="Response regulatory" evidence="2">
    <location>
        <begin position="3"/>
        <end position="116"/>
    </location>
</feature>
<feature type="modified residue" description="4-aspartylphosphate" evidence="1">
    <location>
        <position position="55"/>
    </location>
</feature>
<dbReference type="GO" id="GO:0003677">
    <property type="term" value="F:DNA binding"/>
    <property type="evidence" value="ECO:0007669"/>
    <property type="project" value="InterPro"/>
</dbReference>
<organism evidence="4 5">
    <name type="scientific">Paraflavisolibacter caeni</name>
    <dbReference type="NCBI Taxonomy" id="2982496"/>
    <lineage>
        <taxon>Bacteria</taxon>
        <taxon>Pseudomonadati</taxon>
        <taxon>Bacteroidota</taxon>
        <taxon>Chitinophagia</taxon>
        <taxon>Chitinophagales</taxon>
        <taxon>Chitinophagaceae</taxon>
        <taxon>Paraflavisolibacter</taxon>
    </lineage>
</organism>
<dbReference type="InterPro" id="IPR007492">
    <property type="entry name" value="LytTR_DNA-bd_dom"/>
</dbReference>
<evidence type="ECO:0000259" key="3">
    <source>
        <dbReference type="PROSITE" id="PS50930"/>
    </source>
</evidence>
<gene>
    <name evidence="4" type="ORF">OCK74_06465</name>
</gene>
<dbReference type="RefSeq" id="WP_279296195.1">
    <property type="nucleotide sequence ID" value="NZ_JAOTIF010000002.1"/>
</dbReference>
<dbReference type="GO" id="GO:0000156">
    <property type="term" value="F:phosphorelay response regulator activity"/>
    <property type="evidence" value="ECO:0007669"/>
    <property type="project" value="InterPro"/>
</dbReference>
<evidence type="ECO:0000313" key="4">
    <source>
        <dbReference type="EMBL" id="MCU7548752.1"/>
    </source>
</evidence>
<comment type="caution">
    <text evidence="4">The sequence shown here is derived from an EMBL/GenBank/DDBJ whole genome shotgun (WGS) entry which is preliminary data.</text>
</comment>
<accession>A0A9X3BH07</accession>
<dbReference type="SUPFAM" id="SSF52172">
    <property type="entry name" value="CheY-like"/>
    <property type="match status" value="1"/>
</dbReference>
<keyword evidence="1" id="KW-0597">Phosphoprotein</keyword>
<protein>
    <submittedName>
        <fullName evidence="4">Response regulator</fullName>
    </submittedName>
</protein>
<proteinExistence type="predicted"/>
<dbReference type="PANTHER" id="PTHR37299">
    <property type="entry name" value="TRANSCRIPTIONAL REGULATOR-RELATED"/>
    <property type="match status" value="1"/>
</dbReference>
<dbReference type="Pfam" id="PF00072">
    <property type="entry name" value="Response_reg"/>
    <property type="match status" value="1"/>
</dbReference>
<reference evidence="4" key="2">
    <citation type="submission" date="2023-04" db="EMBL/GenBank/DDBJ databases">
        <title>Paracnuella aquatica gen. nov., sp. nov., a member of the family Chitinophagaceae isolated from a hot spring.</title>
        <authorList>
            <person name="Wang C."/>
        </authorList>
    </citation>
    <scope>NUCLEOTIDE SEQUENCE</scope>
    <source>
        <strain evidence="4">LB-8</strain>
    </source>
</reference>
<dbReference type="InterPro" id="IPR001789">
    <property type="entry name" value="Sig_transdc_resp-reg_receiver"/>
</dbReference>
<keyword evidence="5" id="KW-1185">Reference proteome</keyword>
<dbReference type="PROSITE" id="PS50110">
    <property type="entry name" value="RESPONSE_REGULATORY"/>
    <property type="match status" value="1"/>
</dbReference>
<dbReference type="InterPro" id="IPR046947">
    <property type="entry name" value="LytR-like"/>
</dbReference>
<dbReference type="PANTHER" id="PTHR37299:SF1">
    <property type="entry name" value="STAGE 0 SPORULATION PROTEIN A HOMOLOG"/>
    <property type="match status" value="1"/>
</dbReference>
<dbReference type="SMART" id="SM00850">
    <property type="entry name" value="LytTR"/>
    <property type="match status" value="1"/>
</dbReference>
<sequence length="246" mass="28313">MIRAVMIDDELHCLDTLSILLKEYCPDVQLLEKCQSAAKGIEAINKLKPDLVFLDIEMPVMNGFEILEQFPEISFAIIFTTSYDQYAIKAIRFSALDYLLKPIDPNELVSAVKKVREQRQLPVAEQFQMLLSQIQEKNHHFKKVAVPTSEGFELVPADQVIRCEADDNYTHLFLKNNSKITACRTLKEIEEQLQDFKSFLRVHHSYIVNLNEVSKYIRGEGGYLVMSDGSTVNVSRSRKDALMRFF</sequence>
<dbReference type="Pfam" id="PF04397">
    <property type="entry name" value="LytTR"/>
    <property type="match status" value="1"/>
</dbReference>
<feature type="domain" description="HTH LytTR-type" evidence="3">
    <location>
        <begin position="144"/>
        <end position="246"/>
    </location>
</feature>
<dbReference type="SMART" id="SM00448">
    <property type="entry name" value="REC"/>
    <property type="match status" value="1"/>
</dbReference>
<dbReference type="Proteomes" id="UP001155483">
    <property type="component" value="Unassembled WGS sequence"/>
</dbReference>
<evidence type="ECO:0000259" key="2">
    <source>
        <dbReference type="PROSITE" id="PS50110"/>
    </source>
</evidence>
<evidence type="ECO:0000256" key="1">
    <source>
        <dbReference type="PROSITE-ProRule" id="PRU00169"/>
    </source>
</evidence>
<dbReference type="Gene3D" id="2.40.50.1020">
    <property type="entry name" value="LytTr DNA-binding domain"/>
    <property type="match status" value="1"/>
</dbReference>
<dbReference type="AlphaFoldDB" id="A0A9X3BH07"/>
<name>A0A9X3BH07_9BACT</name>
<dbReference type="PROSITE" id="PS50930">
    <property type="entry name" value="HTH_LYTTR"/>
    <property type="match status" value="1"/>
</dbReference>
<evidence type="ECO:0000313" key="5">
    <source>
        <dbReference type="Proteomes" id="UP001155483"/>
    </source>
</evidence>
<dbReference type="Gene3D" id="3.40.50.2300">
    <property type="match status" value="1"/>
</dbReference>
<dbReference type="InterPro" id="IPR011006">
    <property type="entry name" value="CheY-like_superfamily"/>
</dbReference>
<dbReference type="EMBL" id="JAOTIF010000002">
    <property type="protein sequence ID" value="MCU7548752.1"/>
    <property type="molecule type" value="Genomic_DNA"/>
</dbReference>
<reference evidence="4" key="1">
    <citation type="submission" date="2022-09" db="EMBL/GenBank/DDBJ databases">
        <authorList>
            <person name="Yuan C."/>
            <person name="Ke Z."/>
        </authorList>
    </citation>
    <scope>NUCLEOTIDE SEQUENCE</scope>
    <source>
        <strain evidence="4">LB-8</strain>
    </source>
</reference>